<proteinExistence type="predicted"/>
<evidence type="ECO:0000313" key="1">
    <source>
        <dbReference type="EMBL" id="MBB5836607.1"/>
    </source>
</evidence>
<evidence type="ECO:0000313" key="2">
    <source>
        <dbReference type="Proteomes" id="UP000549971"/>
    </source>
</evidence>
<keyword evidence="2" id="KW-1185">Reference proteome</keyword>
<sequence>MTTAPSPSAACSQRGGVVQQEVECVVTTAPSCRPPVRRSAPAAYAAASYGRTLSVVATAPGLVPLAACGPRLPRTSRRRTAGR</sequence>
<accession>A0A7W9J7N9</accession>
<dbReference type="AlphaFoldDB" id="A0A7W9J7N9"/>
<organism evidence="1 2">
    <name type="scientific">Kribbella italica</name>
    <dbReference type="NCBI Taxonomy" id="1540520"/>
    <lineage>
        <taxon>Bacteria</taxon>
        <taxon>Bacillati</taxon>
        <taxon>Actinomycetota</taxon>
        <taxon>Actinomycetes</taxon>
        <taxon>Propionibacteriales</taxon>
        <taxon>Kribbellaceae</taxon>
        <taxon>Kribbella</taxon>
    </lineage>
</organism>
<protein>
    <submittedName>
        <fullName evidence="1">Uncharacterized protein</fullName>
    </submittedName>
</protein>
<comment type="caution">
    <text evidence="1">The sequence shown here is derived from an EMBL/GenBank/DDBJ whole genome shotgun (WGS) entry which is preliminary data.</text>
</comment>
<reference evidence="1 2" key="1">
    <citation type="submission" date="2020-08" db="EMBL/GenBank/DDBJ databases">
        <title>Sequencing the genomes of 1000 actinobacteria strains.</title>
        <authorList>
            <person name="Klenk H.-P."/>
        </authorList>
    </citation>
    <scope>NUCLEOTIDE SEQUENCE [LARGE SCALE GENOMIC DNA]</scope>
    <source>
        <strain evidence="1 2">DSM 28967</strain>
    </source>
</reference>
<dbReference type="Proteomes" id="UP000549971">
    <property type="component" value="Unassembled WGS sequence"/>
</dbReference>
<gene>
    <name evidence="1" type="ORF">HDA39_003341</name>
</gene>
<dbReference type="RefSeq" id="WP_184796099.1">
    <property type="nucleotide sequence ID" value="NZ_JACHMY010000001.1"/>
</dbReference>
<dbReference type="EMBL" id="JACHMY010000001">
    <property type="protein sequence ID" value="MBB5836607.1"/>
    <property type="molecule type" value="Genomic_DNA"/>
</dbReference>
<name>A0A7W9J7N9_9ACTN</name>